<keyword evidence="2" id="KW-1185">Reference proteome</keyword>
<name>A0A839HJB9_9GAMM</name>
<sequence length="75" mass="8325">MKTVAIYVNDSLVDAARFAAEVEYRTVPEQLAFWARVGRAALENPDLPAPFIAECLMAMNEATEEAIPYCAAFRN</sequence>
<dbReference type="InterPro" id="IPR021831">
    <property type="entry name" value="ParD-like"/>
</dbReference>
<dbReference type="RefSeq" id="WP_182584702.1">
    <property type="nucleotide sequence ID" value="NZ_JABVCQ010000034.1"/>
</dbReference>
<evidence type="ECO:0008006" key="3">
    <source>
        <dbReference type="Google" id="ProtNLM"/>
    </source>
</evidence>
<dbReference type="Proteomes" id="UP000548632">
    <property type="component" value="Unassembled WGS sequence"/>
</dbReference>
<dbReference type="Pfam" id="PF11903">
    <property type="entry name" value="ParD_like"/>
    <property type="match status" value="1"/>
</dbReference>
<proteinExistence type="predicted"/>
<organism evidence="1 2">
    <name type="scientific">Thiospirillum jenense</name>
    <dbReference type="NCBI Taxonomy" id="1653858"/>
    <lineage>
        <taxon>Bacteria</taxon>
        <taxon>Pseudomonadati</taxon>
        <taxon>Pseudomonadota</taxon>
        <taxon>Gammaproteobacteria</taxon>
        <taxon>Chromatiales</taxon>
        <taxon>Chromatiaceae</taxon>
        <taxon>Thiospirillum</taxon>
    </lineage>
</organism>
<evidence type="ECO:0000313" key="2">
    <source>
        <dbReference type="Proteomes" id="UP000548632"/>
    </source>
</evidence>
<accession>A0A839HJB9</accession>
<comment type="caution">
    <text evidence="1">The sequence shown here is derived from an EMBL/GenBank/DDBJ whole genome shotgun (WGS) entry which is preliminary data.</text>
</comment>
<protein>
    <recommendedName>
        <fullName evidence="3">ParD-like antitoxin of type II toxin-antitoxin system</fullName>
    </recommendedName>
</protein>
<gene>
    <name evidence="1" type="ORF">HUK38_12690</name>
</gene>
<dbReference type="AlphaFoldDB" id="A0A839HJB9"/>
<reference evidence="1 2" key="1">
    <citation type="journal article" date="2020" name="Arch. Microbiol.">
        <title>The genome sequence of the giant phototrophic gammaproteobacterium Thiospirillum jenense gives insight into its physiological properties and phylogenetic relationships.</title>
        <authorList>
            <person name="Imhoff J.F."/>
            <person name="Meyer T.E."/>
            <person name="Kyndt J.A."/>
        </authorList>
    </citation>
    <scope>NUCLEOTIDE SEQUENCE [LARGE SCALE GENOMIC DNA]</scope>
    <source>
        <strain evidence="1 2">DSM 216</strain>
    </source>
</reference>
<dbReference type="EMBL" id="JABVCQ010000034">
    <property type="protein sequence ID" value="MBB1127076.1"/>
    <property type="molecule type" value="Genomic_DNA"/>
</dbReference>
<evidence type="ECO:0000313" key="1">
    <source>
        <dbReference type="EMBL" id="MBB1127076.1"/>
    </source>
</evidence>